<gene>
    <name evidence="7" type="ORF">DCAR_002889</name>
    <name evidence="8" type="ORF">DCAR_0103032</name>
</gene>
<feature type="domain" description="MADS-box" evidence="6">
    <location>
        <begin position="3"/>
        <end position="63"/>
    </location>
</feature>
<evidence type="ECO:0000313" key="7">
    <source>
        <dbReference type="EMBL" id="KZN10233.1"/>
    </source>
</evidence>
<dbReference type="OMA" id="ECDSADH"/>
<reference evidence="8" key="2">
    <citation type="submission" date="2022-03" db="EMBL/GenBank/DDBJ databases">
        <title>Draft title - Genomic analysis of global carrot germplasm unveils the trajectory of domestication and the origin of high carotenoid orange carrot.</title>
        <authorList>
            <person name="Iorizzo M."/>
            <person name="Ellison S."/>
            <person name="Senalik D."/>
            <person name="Macko-Podgorni A."/>
            <person name="Grzebelus D."/>
            <person name="Bostan H."/>
            <person name="Rolling W."/>
            <person name="Curaba J."/>
            <person name="Simon P."/>
        </authorList>
    </citation>
    <scope>NUCLEOTIDE SEQUENCE</scope>
    <source>
        <tissue evidence="8">Leaf</tissue>
    </source>
</reference>
<dbReference type="KEGG" id="dcr:108222471"/>
<keyword evidence="3" id="KW-0238">DNA-binding</keyword>
<name>A0A162B5F6_DAUCS</name>
<dbReference type="PANTHER" id="PTHR11945">
    <property type="entry name" value="MADS BOX PROTEIN"/>
    <property type="match status" value="1"/>
</dbReference>
<proteinExistence type="predicted"/>
<dbReference type="OrthoDB" id="1896642at2759"/>
<organism evidence="7">
    <name type="scientific">Daucus carota subsp. sativus</name>
    <name type="common">Carrot</name>
    <dbReference type="NCBI Taxonomy" id="79200"/>
    <lineage>
        <taxon>Eukaryota</taxon>
        <taxon>Viridiplantae</taxon>
        <taxon>Streptophyta</taxon>
        <taxon>Embryophyta</taxon>
        <taxon>Tracheophyta</taxon>
        <taxon>Spermatophyta</taxon>
        <taxon>Magnoliopsida</taxon>
        <taxon>eudicotyledons</taxon>
        <taxon>Gunneridae</taxon>
        <taxon>Pentapetalae</taxon>
        <taxon>asterids</taxon>
        <taxon>campanulids</taxon>
        <taxon>Apiales</taxon>
        <taxon>Apiaceae</taxon>
        <taxon>Apioideae</taxon>
        <taxon>Scandiceae</taxon>
        <taxon>Daucinae</taxon>
        <taxon>Daucus</taxon>
        <taxon>Daucus sect. Daucus</taxon>
    </lineage>
</organism>
<evidence type="ECO:0000313" key="8">
    <source>
        <dbReference type="EMBL" id="WOG83854.1"/>
    </source>
</evidence>
<dbReference type="PANTHER" id="PTHR11945:SF827">
    <property type="entry name" value="AGAMOUS-LIKE MADS-BOX PROTEIN AGL28"/>
    <property type="match status" value="1"/>
</dbReference>
<evidence type="ECO:0000313" key="9">
    <source>
        <dbReference type="Proteomes" id="UP000077755"/>
    </source>
</evidence>
<protein>
    <recommendedName>
        <fullName evidence="6">MADS-box domain-containing protein</fullName>
    </recommendedName>
</protein>
<dbReference type="GO" id="GO:0046983">
    <property type="term" value="F:protein dimerization activity"/>
    <property type="evidence" value="ECO:0007669"/>
    <property type="project" value="InterPro"/>
</dbReference>
<dbReference type="EMBL" id="LNRQ01000001">
    <property type="protein sequence ID" value="KZN10233.1"/>
    <property type="molecule type" value="Genomic_DNA"/>
</dbReference>
<dbReference type="Proteomes" id="UP000077755">
    <property type="component" value="Chromosome 1"/>
</dbReference>
<keyword evidence="2" id="KW-0805">Transcription regulation</keyword>
<dbReference type="AlphaFoldDB" id="A0A162B5F6"/>
<dbReference type="InterPro" id="IPR036879">
    <property type="entry name" value="TF_MADSbox_sf"/>
</dbReference>
<keyword evidence="9" id="KW-1185">Reference proteome</keyword>
<comment type="subcellular location">
    <subcellularLocation>
        <location evidence="1">Nucleus</location>
    </subcellularLocation>
</comment>
<dbReference type="GO" id="GO:0000981">
    <property type="term" value="F:DNA-binding transcription factor activity, RNA polymerase II-specific"/>
    <property type="evidence" value="ECO:0007669"/>
    <property type="project" value="TreeGrafter"/>
</dbReference>
<evidence type="ECO:0000256" key="1">
    <source>
        <dbReference type="ARBA" id="ARBA00004123"/>
    </source>
</evidence>
<evidence type="ECO:0000256" key="4">
    <source>
        <dbReference type="ARBA" id="ARBA00023163"/>
    </source>
</evidence>
<evidence type="ECO:0000256" key="2">
    <source>
        <dbReference type="ARBA" id="ARBA00023015"/>
    </source>
</evidence>
<keyword evidence="4" id="KW-0804">Transcription</keyword>
<dbReference type="GO" id="GO:0005634">
    <property type="term" value="C:nucleus"/>
    <property type="evidence" value="ECO:0007669"/>
    <property type="project" value="UniProtKB-SubCell"/>
</dbReference>
<dbReference type="Pfam" id="PF00319">
    <property type="entry name" value="SRF-TF"/>
    <property type="match status" value="1"/>
</dbReference>
<dbReference type="SUPFAM" id="SSF55455">
    <property type="entry name" value="SRF-like"/>
    <property type="match status" value="1"/>
</dbReference>
<dbReference type="Gene3D" id="3.40.1810.10">
    <property type="entry name" value="Transcription factor, MADS-box"/>
    <property type="match status" value="1"/>
</dbReference>
<dbReference type="InterPro" id="IPR002100">
    <property type="entry name" value="TF_MADSbox"/>
</dbReference>
<dbReference type="PROSITE" id="PS50066">
    <property type="entry name" value="MADS_BOX_2"/>
    <property type="match status" value="1"/>
</dbReference>
<dbReference type="PRINTS" id="PR00404">
    <property type="entry name" value="MADSDOMAIN"/>
</dbReference>
<dbReference type="SMART" id="SM00432">
    <property type="entry name" value="MADS"/>
    <property type="match status" value="1"/>
</dbReference>
<evidence type="ECO:0000259" key="6">
    <source>
        <dbReference type="PROSITE" id="PS50066"/>
    </source>
</evidence>
<sequence length="152" mass="16972">MGTGKKKIEIKRKEKQQDRMVAFSKRRKGLFKKAHQLHALSAAHIAILVFSPAGKPYVCGDPCFDDIVDKYYSGATANAAADDNDVVNCNNRSTYGDGNDADEDCKEIGELKLWLKRMDFDGSDNVDDLLLAKNDLEQVRDKLIKNVADYGE</sequence>
<accession>A0A162B5F6</accession>
<dbReference type="Gramene" id="KZN10233">
    <property type="protein sequence ID" value="KZN10233"/>
    <property type="gene ID" value="DCAR_002889"/>
</dbReference>
<evidence type="ECO:0000256" key="5">
    <source>
        <dbReference type="ARBA" id="ARBA00023242"/>
    </source>
</evidence>
<dbReference type="GO" id="GO:0000978">
    <property type="term" value="F:RNA polymerase II cis-regulatory region sequence-specific DNA binding"/>
    <property type="evidence" value="ECO:0007669"/>
    <property type="project" value="TreeGrafter"/>
</dbReference>
<dbReference type="EMBL" id="CP093343">
    <property type="protein sequence ID" value="WOG83854.1"/>
    <property type="molecule type" value="Genomic_DNA"/>
</dbReference>
<reference evidence="7" key="1">
    <citation type="journal article" date="2016" name="Nat. Genet.">
        <title>A high-quality carrot genome assembly provides new insights into carotenoid accumulation and asterid genome evolution.</title>
        <authorList>
            <person name="Iorizzo M."/>
            <person name="Ellison S."/>
            <person name="Senalik D."/>
            <person name="Zeng P."/>
            <person name="Satapoomin P."/>
            <person name="Huang J."/>
            <person name="Bowman M."/>
            <person name="Iovene M."/>
            <person name="Sanseverino W."/>
            <person name="Cavagnaro P."/>
            <person name="Yildiz M."/>
            <person name="Macko-Podgorni A."/>
            <person name="Moranska E."/>
            <person name="Grzebelus E."/>
            <person name="Grzebelus D."/>
            <person name="Ashrafi H."/>
            <person name="Zheng Z."/>
            <person name="Cheng S."/>
            <person name="Spooner D."/>
            <person name="Van Deynze A."/>
            <person name="Simon P."/>
        </authorList>
    </citation>
    <scope>NUCLEOTIDE SEQUENCE [LARGE SCALE GENOMIC DNA]</scope>
    <source>
        <tissue evidence="7">Leaf</tissue>
    </source>
</reference>
<evidence type="ECO:0000256" key="3">
    <source>
        <dbReference type="ARBA" id="ARBA00023125"/>
    </source>
</evidence>
<keyword evidence="5" id="KW-0539">Nucleus</keyword>